<accession>A0A2J6QKH8</accession>
<evidence type="ECO:0000313" key="3">
    <source>
        <dbReference type="Proteomes" id="UP000235672"/>
    </source>
</evidence>
<feature type="domain" description="2EXR" evidence="1">
    <location>
        <begin position="43"/>
        <end position="131"/>
    </location>
</feature>
<dbReference type="OrthoDB" id="3473305at2759"/>
<gene>
    <name evidence="2" type="ORF">NA56DRAFT_295792</name>
</gene>
<proteinExistence type="predicted"/>
<evidence type="ECO:0000313" key="2">
    <source>
        <dbReference type="EMBL" id="PMD26749.1"/>
    </source>
</evidence>
<sequence length="292" mass="33905">MFGLCFSKRLVLRKKQSEEQGLKSNVFLPMKSQISSEESLPCFPSFAKLPAELRIKIWKASIEPRVIFMLPRIRTTVPIILQVCKESRAEGLLEYHILTYPSVNHEVPGIEGRNNIDNWSGIYFNNKIDTLFYGESPWGSRDYRWSVPWTELPTTVLQIHHIALSRFSFAKLRSPPPYAEHLRGVYDQALQQNSLRTFTLVRDEFWSAIEINKNPEVLSGTEVRLVSDQDGPFQAQDLAAWLDDLQRLDIQSNVPELKFATLERYATSRFDTERVRAVRHPGFTDPDPRYRY</sequence>
<dbReference type="PANTHER" id="PTHR35910">
    <property type="entry name" value="2EXR DOMAIN-CONTAINING PROTEIN"/>
    <property type="match status" value="1"/>
</dbReference>
<protein>
    <recommendedName>
        <fullName evidence="1">2EXR domain-containing protein</fullName>
    </recommendedName>
</protein>
<dbReference type="Pfam" id="PF20150">
    <property type="entry name" value="2EXR"/>
    <property type="match status" value="1"/>
</dbReference>
<dbReference type="Proteomes" id="UP000235672">
    <property type="component" value="Unassembled WGS sequence"/>
</dbReference>
<name>A0A2J6QKH8_9HELO</name>
<organism evidence="2 3">
    <name type="scientific">Hyaloscypha hepaticicola</name>
    <dbReference type="NCBI Taxonomy" id="2082293"/>
    <lineage>
        <taxon>Eukaryota</taxon>
        <taxon>Fungi</taxon>
        <taxon>Dikarya</taxon>
        <taxon>Ascomycota</taxon>
        <taxon>Pezizomycotina</taxon>
        <taxon>Leotiomycetes</taxon>
        <taxon>Helotiales</taxon>
        <taxon>Hyaloscyphaceae</taxon>
        <taxon>Hyaloscypha</taxon>
    </lineage>
</organism>
<keyword evidence="3" id="KW-1185">Reference proteome</keyword>
<dbReference type="AlphaFoldDB" id="A0A2J6QKH8"/>
<reference evidence="2 3" key="1">
    <citation type="submission" date="2016-05" db="EMBL/GenBank/DDBJ databases">
        <title>A degradative enzymes factory behind the ericoid mycorrhizal symbiosis.</title>
        <authorList>
            <consortium name="DOE Joint Genome Institute"/>
            <person name="Martino E."/>
            <person name="Morin E."/>
            <person name="Grelet G."/>
            <person name="Kuo A."/>
            <person name="Kohler A."/>
            <person name="Daghino S."/>
            <person name="Barry K."/>
            <person name="Choi C."/>
            <person name="Cichocki N."/>
            <person name="Clum A."/>
            <person name="Copeland A."/>
            <person name="Hainaut M."/>
            <person name="Haridas S."/>
            <person name="Labutti K."/>
            <person name="Lindquist E."/>
            <person name="Lipzen A."/>
            <person name="Khouja H.-R."/>
            <person name="Murat C."/>
            <person name="Ohm R."/>
            <person name="Olson A."/>
            <person name="Spatafora J."/>
            <person name="Veneault-Fourrey C."/>
            <person name="Henrissat B."/>
            <person name="Grigoriev I."/>
            <person name="Martin F."/>
            <person name="Perotto S."/>
        </authorList>
    </citation>
    <scope>NUCLEOTIDE SEQUENCE [LARGE SCALE GENOMIC DNA]</scope>
    <source>
        <strain evidence="2 3">UAMH 7357</strain>
    </source>
</reference>
<dbReference type="InterPro" id="IPR045518">
    <property type="entry name" value="2EXR"/>
</dbReference>
<evidence type="ECO:0000259" key="1">
    <source>
        <dbReference type="Pfam" id="PF20150"/>
    </source>
</evidence>
<dbReference type="EMBL" id="KZ613467">
    <property type="protein sequence ID" value="PMD26749.1"/>
    <property type="molecule type" value="Genomic_DNA"/>
</dbReference>
<dbReference type="PANTHER" id="PTHR35910:SF6">
    <property type="entry name" value="2EXR DOMAIN-CONTAINING PROTEIN"/>
    <property type="match status" value="1"/>
</dbReference>